<dbReference type="OrthoDB" id="1913335at2759"/>
<organism evidence="1 2">
    <name type="scientific">Kingdonia uniflora</name>
    <dbReference type="NCBI Taxonomy" id="39325"/>
    <lineage>
        <taxon>Eukaryota</taxon>
        <taxon>Viridiplantae</taxon>
        <taxon>Streptophyta</taxon>
        <taxon>Embryophyta</taxon>
        <taxon>Tracheophyta</taxon>
        <taxon>Spermatophyta</taxon>
        <taxon>Magnoliopsida</taxon>
        <taxon>Ranunculales</taxon>
        <taxon>Circaeasteraceae</taxon>
        <taxon>Kingdonia</taxon>
    </lineage>
</organism>
<protein>
    <submittedName>
        <fullName evidence="1">Uncharacterized protein</fullName>
    </submittedName>
</protein>
<dbReference type="AlphaFoldDB" id="A0A7J7L6C8"/>
<accession>A0A7J7L6C8</accession>
<keyword evidence="2" id="KW-1185">Reference proteome</keyword>
<proteinExistence type="predicted"/>
<name>A0A7J7L6C8_9MAGN</name>
<evidence type="ECO:0000313" key="1">
    <source>
        <dbReference type="EMBL" id="KAF6138099.1"/>
    </source>
</evidence>
<reference evidence="1 2" key="1">
    <citation type="journal article" date="2020" name="IScience">
        <title>Genome Sequencing of the Endangered Kingdonia uniflora (Circaeasteraceae, Ranunculales) Reveals Potential Mechanisms of Evolutionary Specialization.</title>
        <authorList>
            <person name="Sun Y."/>
            <person name="Deng T."/>
            <person name="Zhang A."/>
            <person name="Moore M.J."/>
            <person name="Landis J.B."/>
            <person name="Lin N."/>
            <person name="Zhang H."/>
            <person name="Zhang X."/>
            <person name="Huang J."/>
            <person name="Zhang X."/>
            <person name="Sun H."/>
            <person name="Wang H."/>
        </authorList>
    </citation>
    <scope>NUCLEOTIDE SEQUENCE [LARGE SCALE GENOMIC DNA]</scope>
    <source>
        <strain evidence="1">TB1705</strain>
        <tissue evidence="1">Leaf</tissue>
    </source>
</reference>
<sequence length="119" mass="13542">MDRRNSRKKMTHVQIDIARKVKRVIENLGTKNNLNPRVREVVPITFATRHDMGNEFRDRLGSMIKNQIDAGKVDLTVLFGPECTGRVRVIGFGILPMVYNSVQHSGVLVQSLQDEVKEL</sequence>
<gene>
    <name evidence="1" type="ORF">GIB67_033513</name>
</gene>
<dbReference type="EMBL" id="JACGCM010002614">
    <property type="protein sequence ID" value="KAF6138099.1"/>
    <property type="molecule type" value="Genomic_DNA"/>
</dbReference>
<dbReference type="Proteomes" id="UP000541444">
    <property type="component" value="Unassembled WGS sequence"/>
</dbReference>
<comment type="caution">
    <text evidence="1">The sequence shown here is derived from an EMBL/GenBank/DDBJ whole genome shotgun (WGS) entry which is preliminary data.</text>
</comment>
<evidence type="ECO:0000313" key="2">
    <source>
        <dbReference type="Proteomes" id="UP000541444"/>
    </source>
</evidence>